<dbReference type="EMBL" id="JBHTAI010000004">
    <property type="protein sequence ID" value="MFC7148374.1"/>
    <property type="molecule type" value="Genomic_DNA"/>
</dbReference>
<dbReference type="Pfam" id="PF14130">
    <property type="entry name" value="Cap4_nuclease"/>
    <property type="match status" value="1"/>
</dbReference>
<evidence type="ECO:0000313" key="3">
    <source>
        <dbReference type="Proteomes" id="UP001596378"/>
    </source>
</evidence>
<evidence type="ECO:0000259" key="1">
    <source>
        <dbReference type="Pfam" id="PF14130"/>
    </source>
</evidence>
<dbReference type="InterPro" id="IPR025382">
    <property type="entry name" value="Cap4-like_endonuclease_dom"/>
</dbReference>
<feature type="domain" description="CD-NTase associated protein 4-like DNA endonuclease" evidence="1">
    <location>
        <begin position="51"/>
        <end position="180"/>
    </location>
</feature>
<organism evidence="2 3">
    <name type="scientific">Cohnella cellulosilytica</name>
    <dbReference type="NCBI Taxonomy" id="986710"/>
    <lineage>
        <taxon>Bacteria</taxon>
        <taxon>Bacillati</taxon>
        <taxon>Bacillota</taxon>
        <taxon>Bacilli</taxon>
        <taxon>Bacillales</taxon>
        <taxon>Paenibacillaceae</taxon>
        <taxon>Cohnella</taxon>
    </lineage>
</organism>
<sequence length="550" mass="63670">MDKIEKIIAHYIENQEGKIAENVTFLQENVIGKSSNEIAALIANVTPEETGGIVAISGFYYQFLVAIEYILDMLKGKWDFIFIEHLDDIVVGKDSTVRFIQVKTSEKVKIEASSSPASGLYYRSSIAGRTERKNNSWIDKLLSKAELLQQKDGFTTQFQLYSSYHFIKTRDFDFDVYTGNSNYDMNITDTDHLLLKVSDTVFDKNDEHYDYQIKCGEKPKELLRRFYLHTGTGLQKLEIFEDHLCMRLSEWLFSDIGDRVRVHPTDLNTLVGHLCTRCTYRDSAERLLITRDKLEEILSDIRTRCLNSVEQTTEKHGNMSAVSKIIDSIVSDIETCAHASAFKDKLYTYREYLKQWVDNGGNIRSLIERYVDGTIKSSAYVNLNELTRQQKLYEFFNVVFIMMIVKDSFLEFTDSNSLLTKKCTVSNLLFSFLSLESRNNLATGLQKLESIIQQSDINDHLNLLDKTLKIVFQNYTDRKFTKTVRHEIKSFSEIQIEGFEETTPLNKVTYLVDIIPGVEMKLDFSEALDEQDCFRDKMQEIWNKYCSEVS</sequence>
<dbReference type="Proteomes" id="UP001596378">
    <property type="component" value="Unassembled WGS sequence"/>
</dbReference>
<accession>A0ABW2F8H5</accession>
<keyword evidence="3" id="KW-1185">Reference proteome</keyword>
<dbReference type="RefSeq" id="WP_378045329.1">
    <property type="nucleotide sequence ID" value="NZ_JBHMDN010000007.1"/>
</dbReference>
<name>A0ABW2F8H5_9BACL</name>
<comment type="caution">
    <text evidence="2">The sequence shown here is derived from an EMBL/GenBank/DDBJ whole genome shotgun (WGS) entry which is preliminary data.</text>
</comment>
<protein>
    <submittedName>
        <fullName evidence="2">DsDNA nuclease domain-containing protein</fullName>
    </submittedName>
</protein>
<proteinExistence type="predicted"/>
<gene>
    <name evidence="2" type="ORF">ACFQMJ_07550</name>
</gene>
<reference evidence="3" key="1">
    <citation type="journal article" date="2019" name="Int. J. Syst. Evol. Microbiol.">
        <title>The Global Catalogue of Microorganisms (GCM) 10K type strain sequencing project: providing services to taxonomists for standard genome sequencing and annotation.</title>
        <authorList>
            <consortium name="The Broad Institute Genomics Platform"/>
            <consortium name="The Broad Institute Genome Sequencing Center for Infectious Disease"/>
            <person name="Wu L."/>
            <person name="Ma J."/>
        </authorList>
    </citation>
    <scope>NUCLEOTIDE SEQUENCE [LARGE SCALE GENOMIC DNA]</scope>
    <source>
        <strain evidence="3">KCTC 12907</strain>
    </source>
</reference>
<evidence type="ECO:0000313" key="2">
    <source>
        <dbReference type="EMBL" id="MFC7148374.1"/>
    </source>
</evidence>